<keyword evidence="1" id="KW-1185">Reference proteome</keyword>
<sequence>MNPYEDAKNFLMFQLAPDSNQMTLKRELASITPEAEEEPAAFFSKDVKLPLKVIASVRPHTELFLNPTNDVLEEIPEAERSKQFIPKLATLSSPLYGLLQKDAQYIVSKEHKAAFKEIKTALA</sequence>
<dbReference type="Gene3D" id="3.30.70.270">
    <property type="match status" value="1"/>
</dbReference>
<organism evidence="1 2">
    <name type="scientific">Romanomermis culicivorax</name>
    <name type="common">Nematode worm</name>
    <dbReference type="NCBI Taxonomy" id="13658"/>
    <lineage>
        <taxon>Eukaryota</taxon>
        <taxon>Metazoa</taxon>
        <taxon>Ecdysozoa</taxon>
        <taxon>Nematoda</taxon>
        <taxon>Enoplea</taxon>
        <taxon>Dorylaimia</taxon>
        <taxon>Mermithida</taxon>
        <taxon>Mermithoidea</taxon>
        <taxon>Mermithidae</taxon>
        <taxon>Romanomermis</taxon>
    </lineage>
</organism>
<dbReference type="Proteomes" id="UP000887565">
    <property type="component" value="Unplaced"/>
</dbReference>
<evidence type="ECO:0000313" key="2">
    <source>
        <dbReference type="WBParaSite" id="nRc.2.0.1.t38601-RA"/>
    </source>
</evidence>
<name>A0A915KLA7_ROMCU</name>
<protein>
    <submittedName>
        <fullName evidence="2">Uncharacterized protein</fullName>
    </submittedName>
</protein>
<dbReference type="WBParaSite" id="nRc.2.0.1.t38601-RA">
    <property type="protein sequence ID" value="nRc.2.0.1.t38601-RA"/>
    <property type="gene ID" value="nRc.2.0.1.g38601"/>
</dbReference>
<dbReference type="InterPro" id="IPR043502">
    <property type="entry name" value="DNA/RNA_pol_sf"/>
</dbReference>
<evidence type="ECO:0000313" key="1">
    <source>
        <dbReference type="Proteomes" id="UP000887565"/>
    </source>
</evidence>
<dbReference type="SUPFAM" id="SSF56672">
    <property type="entry name" value="DNA/RNA polymerases"/>
    <property type="match status" value="1"/>
</dbReference>
<dbReference type="AlphaFoldDB" id="A0A915KLA7"/>
<accession>A0A915KLA7</accession>
<proteinExistence type="predicted"/>
<reference evidence="2" key="1">
    <citation type="submission" date="2022-11" db="UniProtKB">
        <authorList>
            <consortium name="WormBaseParasite"/>
        </authorList>
    </citation>
    <scope>IDENTIFICATION</scope>
</reference>
<dbReference type="InterPro" id="IPR043128">
    <property type="entry name" value="Rev_trsase/Diguanyl_cyclase"/>
</dbReference>